<dbReference type="InterPro" id="IPR011008">
    <property type="entry name" value="Dimeric_a/b-barrel"/>
</dbReference>
<dbReference type="PROSITE" id="PS51725">
    <property type="entry name" value="ABM"/>
    <property type="match status" value="1"/>
</dbReference>
<reference evidence="2 3" key="1">
    <citation type="submission" date="2017-06" db="EMBL/GenBank/DDBJ databases">
        <authorList>
            <person name="Kim H.J."/>
            <person name="Triplett B.A."/>
        </authorList>
    </citation>
    <scope>NUCLEOTIDE SEQUENCE [LARGE SCALE GENOMIC DNA]</scope>
    <source>
        <strain evidence="2">FRACA_ARgP5</strain>
    </source>
</reference>
<evidence type="ECO:0000313" key="2">
    <source>
        <dbReference type="EMBL" id="SNQ46487.1"/>
    </source>
</evidence>
<dbReference type="GO" id="GO:0004497">
    <property type="term" value="F:monooxygenase activity"/>
    <property type="evidence" value="ECO:0007669"/>
    <property type="project" value="UniProtKB-KW"/>
</dbReference>
<dbReference type="Gene3D" id="3.30.70.100">
    <property type="match status" value="2"/>
</dbReference>
<keyword evidence="3" id="KW-1185">Reference proteome</keyword>
<sequence>MAFISAGDGYLTVLNLFGTDSPDGQRRLLEVMRDIIDSADYDGWISSTLFGGEDEPGTANYIQWRSAADLERRYEGEKFRHETIPLFNEISTSIRLLKTEVVFSRLHPSRERIEISPQVDDYSVIVVMGVEPDNQQELVELFGQDDEWVTTVPGYRSNSILRGLDGTFVVNIAQWESKERYDAFHQLPEQERPADVRAIRERARSLLTSRDANTYRVVHTRSADVSAPS</sequence>
<gene>
    <name evidence="2" type="ORF">FRACA_1410006</name>
</gene>
<keyword evidence="2" id="KW-0503">Monooxygenase</keyword>
<protein>
    <submittedName>
        <fullName evidence="2">Antibiotic biosynthesis monooxygenase</fullName>
    </submittedName>
</protein>
<accession>A0A2I2KLG5</accession>
<feature type="domain" description="ABM" evidence="1">
    <location>
        <begin position="122"/>
        <end position="218"/>
    </location>
</feature>
<dbReference type="Pfam" id="PF03992">
    <property type="entry name" value="ABM"/>
    <property type="match status" value="1"/>
</dbReference>
<dbReference type="InterPro" id="IPR007138">
    <property type="entry name" value="ABM_dom"/>
</dbReference>
<organism evidence="2 3">
    <name type="scientific">Frankia canadensis</name>
    <dbReference type="NCBI Taxonomy" id="1836972"/>
    <lineage>
        <taxon>Bacteria</taxon>
        <taxon>Bacillati</taxon>
        <taxon>Actinomycetota</taxon>
        <taxon>Actinomycetes</taxon>
        <taxon>Frankiales</taxon>
        <taxon>Frankiaceae</taxon>
        <taxon>Frankia</taxon>
    </lineage>
</organism>
<dbReference type="EMBL" id="FZMO01000048">
    <property type="protein sequence ID" value="SNQ46487.1"/>
    <property type="molecule type" value="Genomic_DNA"/>
</dbReference>
<proteinExistence type="predicted"/>
<dbReference type="AlphaFoldDB" id="A0A2I2KLG5"/>
<evidence type="ECO:0000313" key="3">
    <source>
        <dbReference type="Proteomes" id="UP000234331"/>
    </source>
</evidence>
<dbReference type="Proteomes" id="UP000234331">
    <property type="component" value="Unassembled WGS sequence"/>
</dbReference>
<keyword evidence="2" id="KW-0560">Oxidoreductase</keyword>
<name>A0A2I2KLG5_9ACTN</name>
<dbReference type="RefSeq" id="WP_207770178.1">
    <property type="nucleotide sequence ID" value="NZ_FZMO01000048.1"/>
</dbReference>
<dbReference type="SUPFAM" id="SSF54909">
    <property type="entry name" value="Dimeric alpha+beta barrel"/>
    <property type="match status" value="2"/>
</dbReference>
<evidence type="ECO:0000259" key="1">
    <source>
        <dbReference type="PROSITE" id="PS51725"/>
    </source>
</evidence>